<reference evidence="1 2" key="1">
    <citation type="submission" date="2021-06" db="EMBL/GenBank/DDBJ databases">
        <title>Caerostris extrusa draft genome.</title>
        <authorList>
            <person name="Kono N."/>
            <person name="Arakawa K."/>
        </authorList>
    </citation>
    <scope>NUCLEOTIDE SEQUENCE [LARGE SCALE GENOMIC DNA]</scope>
</reference>
<dbReference type="EMBL" id="BPLR01017727">
    <property type="protein sequence ID" value="GIY93978.1"/>
    <property type="molecule type" value="Genomic_DNA"/>
</dbReference>
<organism evidence="1 2">
    <name type="scientific">Caerostris extrusa</name>
    <name type="common">Bark spider</name>
    <name type="synonym">Caerostris bankana</name>
    <dbReference type="NCBI Taxonomy" id="172846"/>
    <lineage>
        <taxon>Eukaryota</taxon>
        <taxon>Metazoa</taxon>
        <taxon>Ecdysozoa</taxon>
        <taxon>Arthropoda</taxon>
        <taxon>Chelicerata</taxon>
        <taxon>Arachnida</taxon>
        <taxon>Araneae</taxon>
        <taxon>Araneomorphae</taxon>
        <taxon>Entelegynae</taxon>
        <taxon>Araneoidea</taxon>
        <taxon>Araneidae</taxon>
        <taxon>Caerostris</taxon>
    </lineage>
</organism>
<evidence type="ECO:0000313" key="1">
    <source>
        <dbReference type="EMBL" id="GIY93978.1"/>
    </source>
</evidence>
<evidence type="ECO:0000313" key="2">
    <source>
        <dbReference type="Proteomes" id="UP001054945"/>
    </source>
</evidence>
<name>A0AAV4XJM2_CAEEX</name>
<comment type="caution">
    <text evidence="1">The sequence shown here is derived from an EMBL/GenBank/DDBJ whole genome shotgun (WGS) entry which is preliminary data.</text>
</comment>
<sequence length="150" mass="16258">MPIDCCPNPKASCPPIAIATLECHLNPLSANGDPRTPAPPRRPVFLKVGALSRCPTPPHKFLSVLHMKCLSLSQGQKYHVLTRKHLSVKRITKVDVEEKHEVATVIGTLLGCSCPVCSGAGNSTKPPRKTLRMVKAPLWEEGLPQEGCPK</sequence>
<protein>
    <submittedName>
        <fullName evidence="1">Uncharacterized protein</fullName>
    </submittedName>
</protein>
<dbReference type="AlphaFoldDB" id="A0AAV4XJM2"/>
<accession>A0AAV4XJM2</accession>
<keyword evidence="2" id="KW-1185">Reference proteome</keyword>
<proteinExistence type="predicted"/>
<dbReference type="Proteomes" id="UP001054945">
    <property type="component" value="Unassembled WGS sequence"/>
</dbReference>
<gene>
    <name evidence="1" type="ORF">CEXT_781691</name>
</gene>